<keyword evidence="2" id="KW-1185">Reference proteome</keyword>
<gene>
    <name evidence="1" type="ORF">AVEN_270943_1</name>
</gene>
<name>A0A4Y2RA76_ARAVE</name>
<organism evidence="1 2">
    <name type="scientific">Araneus ventricosus</name>
    <name type="common">Orbweaver spider</name>
    <name type="synonym">Epeira ventricosa</name>
    <dbReference type="NCBI Taxonomy" id="182803"/>
    <lineage>
        <taxon>Eukaryota</taxon>
        <taxon>Metazoa</taxon>
        <taxon>Ecdysozoa</taxon>
        <taxon>Arthropoda</taxon>
        <taxon>Chelicerata</taxon>
        <taxon>Arachnida</taxon>
        <taxon>Araneae</taxon>
        <taxon>Araneomorphae</taxon>
        <taxon>Entelegynae</taxon>
        <taxon>Araneoidea</taxon>
        <taxon>Araneidae</taxon>
        <taxon>Araneus</taxon>
    </lineage>
</organism>
<evidence type="ECO:0000313" key="1">
    <source>
        <dbReference type="EMBL" id="GBN72346.1"/>
    </source>
</evidence>
<proteinExistence type="predicted"/>
<evidence type="ECO:0000313" key="2">
    <source>
        <dbReference type="Proteomes" id="UP000499080"/>
    </source>
</evidence>
<dbReference type="AlphaFoldDB" id="A0A4Y2RA76"/>
<protein>
    <submittedName>
        <fullName evidence="1">Uncharacterized protein</fullName>
    </submittedName>
</protein>
<dbReference type="OrthoDB" id="6427445at2759"/>
<sequence>MLTSEHIWVQQPFDEKPICSPLAEVELKGKFGQIKPKAAVVCSQVDKGRYLLGNRTAVLLGKDRESLIFSKVYAIQTKPQKRVAEQQKETNQLRNAFSKGIKTEEVGKFRITKVLAVMYRCQ</sequence>
<accession>A0A4Y2RA76</accession>
<dbReference type="EMBL" id="BGPR01016245">
    <property type="protein sequence ID" value="GBN72346.1"/>
    <property type="molecule type" value="Genomic_DNA"/>
</dbReference>
<reference evidence="1 2" key="1">
    <citation type="journal article" date="2019" name="Sci. Rep.">
        <title>Orb-weaving spider Araneus ventricosus genome elucidates the spidroin gene catalogue.</title>
        <authorList>
            <person name="Kono N."/>
            <person name="Nakamura H."/>
            <person name="Ohtoshi R."/>
            <person name="Moran D.A.P."/>
            <person name="Shinohara A."/>
            <person name="Yoshida Y."/>
            <person name="Fujiwara M."/>
            <person name="Mori M."/>
            <person name="Tomita M."/>
            <person name="Arakawa K."/>
        </authorList>
    </citation>
    <scope>NUCLEOTIDE SEQUENCE [LARGE SCALE GENOMIC DNA]</scope>
</reference>
<dbReference type="Proteomes" id="UP000499080">
    <property type="component" value="Unassembled WGS sequence"/>
</dbReference>
<comment type="caution">
    <text evidence="1">The sequence shown here is derived from an EMBL/GenBank/DDBJ whole genome shotgun (WGS) entry which is preliminary data.</text>
</comment>